<feature type="binding site" evidence="9">
    <location>
        <begin position="219"/>
        <end position="220"/>
    </location>
    <ligand>
        <name>FMN</name>
        <dbReference type="ChEBI" id="CHEBI:58210"/>
    </ligand>
</feature>
<dbReference type="Gene3D" id="3.20.20.70">
    <property type="entry name" value="Aldolase class I"/>
    <property type="match status" value="1"/>
</dbReference>
<dbReference type="PIRSF" id="PIRSF006621">
    <property type="entry name" value="Dus"/>
    <property type="match status" value="1"/>
</dbReference>
<evidence type="ECO:0000256" key="8">
    <source>
        <dbReference type="PIRSR" id="PIRSR006621-1"/>
    </source>
</evidence>
<keyword evidence="9" id="KW-0547">Nucleotide-binding</keyword>
<evidence type="ECO:0000256" key="6">
    <source>
        <dbReference type="ARBA" id="ARBA00023002"/>
    </source>
</evidence>
<evidence type="ECO:0000256" key="7">
    <source>
        <dbReference type="PIRNR" id="PIRNR006621"/>
    </source>
</evidence>
<dbReference type="PANTHER" id="PTHR45846">
    <property type="entry name" value="TRNA-DIHYDROURIDINE(47) SYNTHASE [NAD(P)(+)]-LIKE"/>
    <property type="match status" value="1"/>
</dbReference>
<evidence type="ECO:0000259" key="10">
    <source>
        <dbReference type="Pfam" id="PF01207"/>
    </source>
</evidence>
<dbReference type="InterPro" id="IPR018517">
    <property type="entry name" value="tRNA_hU_synthase_CS"/>
</dbReference>
<comment type="similarity">
    <text evidence="7">Belongs to the dus family.</text>
</comment>
<accession>A0A1I0EXJ0</accession>
<dbReference type="PANTHER" id="PTHR45846:SF1">
    <property type="entry name" value="TRNA-DIHYDROURIDINE(47) SYNTHASE [NAD(P)(+)]-LIKE"/>
    <property type="match status" value="1"/>
</dbReference>
<name>A0A1I0EXJ0_9FIRM</name>
<dbReference type="GO" id="GO:0003723">
    <property type="term" value="F:RNA binding"/>
    <property type="evidence" value="ECO:0007669"/>
    <property type="project" value="TreeGrafter"/>
</dbReference>
<dbReference type="InterPro" id="IPR001269">
    <property type="entry name" value="DUS_fam"/>
</dbReference>
<evidence type="ECO:0000256" key="9">
    <source>
        <dbReference type="PIRSR" id="PIRSR006621-2"/>
    </source>
</evidence>
<comment type="cofactor">
    <cofactor evidence="1 7 9">
        <name>FMN</name>
        <dbReference type="ChEBI" id="CHEBI:58210"/>
    </cofactor>
</comment>
<keyword evidence="3 7" id="KW-0288">FMN</keyword>
<keyword evidence="2 7" id="KW-0285">Flavoprotein</keyword>
<keyword evidence="5" id="KW-0521">NADP</keyword>
<dbReference type="SUPFAM" id="SSF51395">
    <property type="entry name" value="FMN-linked oxidoreductases"/>
    <property type="match status" value="1"/>
</dbReference>
<dbReference type="InterPro" id="IPR035587">
    <property type="entry name" value="DUS-like_FMN-bd"/>
</dbReference>
<dbReference type="Pfam" id="PF01207">
    <property type="entry name" value="Dus"/>
    <property type="match status" value="1"/>
</dbReference>
<evidence type="ECO:0000256" key="2">
    <source>
        <dbReference type="ARBA" id="ARBA00022630"/>
    </source>
</evidence>
<evidence type="ECO:0000256" key="1">
    <source>
        <dbReference type="ARBA" id="ARBA00001917"/>
    </source>
</evidence>
<protein>
    <recommendedName>
        <fullName evidence="7">tRNA-dihydrouridine synthase</fullName>
        <ecNumber evidence="7">1.3.1.-</ecNumber>
    </recommendedName>
</protein>
<proteinExistence type="inferred from homology"/>
<dbReference type="RefSeq" id="WP_092478684.1">
    <property type="nucleotide sequence ID" value="NZ_FOHN01000026.1"/>
</dbReference>
<evidence type="ECO:0000313" key="12">
    <source>
        <dbReference type="Proteomes" id="UP000199800"/>
    </source>
</evidence>
<reference evidence="11 12" key="1">
    <citation type="submission" date="2016-10" db="EMBL/GenBank/DDBJ databases">
        <authorList>
            <person name="de Groot N.N."/>
        </authorList>
    </citation>
    <scope>NUCLEOTIDE SEQUENCE [LARGE SCALE GENOMIC DNA]</scope>
    <source>
        <strain evidence="11 12">DSM 1801</strain>
    </source>
</reference>
<feature type="domain" description="DUS-like FMN-binding" evidence="10">
    <location>
        <begin position="7"/>
        <end position="300"/>
    </location>
</feature>
<feature type="binding site" evidence="9">
    <location>
        <position position="65"/>
    </location>
    <ligand>
        <name>FMN</name>
        <dbReference type="ChEBI" id="CHEBI:58210"/>
    </ligand>
</feature>
<dbReference type="Proteomes" id="UP000199800">
    <property type="component" value="Unassembled WGS sequence"/>
</dbReference>
<feature type="binding site" evidence="9">
    <location>
        <position position="134"/>
    </location>
    <ligand>
        <name>FMN</name>
        <dbReference type="ChEBI" id="CHEBI:58210"/>
    </ligand>
</feature>
<dbReference type="STRING" id="29364.SAMN04487772_12624"/>
<organism evidence="11 12">
    <name type="scientific">[Clostridium] polysaccharolyticum</name>
    <dbReference type="NCBI Taxonomy" id="29364"/>
    <lineage>
        <taxon>Bacteria</taxon>
        <taxon>Bacillati</taxon>
        <taxon>Bacillota</taxon>
        <taxon>Clostridia</taxon>
        <taxon>Lachnospirales</taxon>
        <taxon>Lachnospiraceae</taxon>
    </lineage>
</organism>
<gene>
    <name evidence="11" type="ORF">SAMN04487772_12624</name>
</gene>
<evidence type="ECO:0000313" key="11">
    <source>
        <dbReference type="EMBL" id="SET50379.1"/>
    </source>
</evidence>
<evidence type="ECO:0000256" key="5">
    <source>
        <dbReference type="ARBA" id="ARBA00022857"/>
    </source>
</evidence>
<dbReference type="PROSITE" id="PS01136">
    <property type="entry name" value="UPF0034"/>
    <property type="match status" value="1"/>
</dbReference>
<keyword evidence="12" id="KW-1185">Reference proteome</keyword>
<dbReference type="GO" id="GO:0017150">
    <property type="term" value="F:tRNA dihydrouridine synthase activity"/>
    <property type="evidence" value="ECO:0007669"/>
    <property type="project" value="InterPro"/>
</dbReference>
<comment type="function">
    <text evidence="7">Catalyzes the synthesis of 5,6-dihydrouridine (D), a modified base found in the D-loop of most tRNAs, via the reduction of the C5-C6 double bond in target uridines.</text>
</comment>
<keyword evidence="4 7" id="KW-0819">tRNA processing</keyword>
<evidence type="ECO:0000256" key="4">
    <source>
        <dbReference type="ARBA" id="ARBA00022694"/>
    </source>
</evidence>
<evidence type="ECO:0000256" key="3">
    <source>
        <dbReference type="ARBA" id="ARBA00022643"/>
    </source>
</evidence>
<keyword evidence="6 7" id="KW-0560">Oxidoreductase</keyword>
<feature type="binding site" evidence="9">
    <location>
        <position position="163"/>
    </location>
    <ligand>
        <name>FMN</name>
        <dbReference type="ChEBI" id="CHEBI:58210"/>
    </ligand>
</feature>
<dbReference type="OrthoDB" id="9764501at2"/>
<dbReference type="AlphaFoldDB" id="A0A1I0EXJ0"/>
<dbReference type="EC" id="1.3.1.-" evidence="7"/>
<feature type="active site" description="Proton donor" evidence="8">
    <location>
        <position position="95"/>
    </location>
</feature>
<dbReference type="CDD" id="cd02801">
    <property type="entry name" value="DUS_like_FMN"/>
    <property type="match status" value="1"/>
</dbReference>
<sequence>MDKLYFAPLEGVTGYVYRNAHKKYFGNIDKYFLPFIVTSQTGKLKSKELRDILPENNKEIVAVPQILSNNAEQFLKMAHFLEGYGYREINLNLGCPAKTVVTKKKGSGFLLHLEDLERFLDKVYEGIHVKLSIKTRIGVEDPEEFVDILKLYNQYPIEELIIHPRVQQDYYKNKPNLEVFSMAVKESKNSVCYNGDIVTVEDYHRIKETFPQVESIMIGRGLIRNPALGEEIAKGKTLDKQTLIDFHEELCAGYQEIMSGDRNVLFKMKEVWFYMGQSFTGADKYLKEIRKMNHLSEYHSVTKQLFQNCDLK</sequence>
<dbReference type="EMBL" id="FOHN01000026">
    <property type="protein sequence ID" value="SET50379.1"/>
    <property type="molecule type" value="Genomic_DNA"/>
</dbReference>
<dbReference type="InterPro" id="IPR013785">
    <property type="entry name" value="Aldolase_TIM"/>
</dbReference>
<dbReference type="GO" id="GO:0050660">
    <property type="term" value="F:flavin adenine dinucleotide binding"/>
    <property type="evidence" value="ECO:0007669"/>
    <property type="project" value="InterPro"/>
</dbReference>